<dbReference type="SUPFAM" id="SSF54975">
    <property type="entry name" value="Acylphosphatase/BLUF domain-like"/>
    <property type="match status" value="1"/>
</dbReference>
<gene>
    <name evidence="2" type="ORF">ATN88_03550</name>
</gene>
<dbReference type="InterPro" id="IPR007024">
    <property type="entry name" value="BLUF_domain"/>
</dbReference>
<dbReference type="AlphaFoldDB" id="A0A135I8F7"/>
<proteinExistence type="predicted"/>
<keyword evidence="3" id="KW-1185">Reference proteome</keyword>
<dbReference type="RefSeq" id="WP_067417361.1">
    <property type="nucleotide sequence ID" value="NZ_LNTY01000034.1"/>
</dbReference>
<dbReference type="STRING" id="294935.ATN88_03550"/>
<dbReference type="Gene3D" id="3.30.70.100">
    <property type="match status" value="1"/>
</dbReference>
<evidence type="ECO:0000313" key="3">
    <source>
        <dbReference type="Proteomes" id="UP000070529"/>
    </source>
</evidence>
<dbReference type="GO" id="GO:0009882">
    <property type="term" value="F:blue light photoreceptor activity"/>
    <property type="evidence" value="ECO:0007669"/>
    <property type="project" value="InterPro"/>
</dbReference>
<dbReference type="EMBL" id="LNTY01000034">
    <property type="protein sequence ID" value="KXF81733.1"/>
    <property type="molecule type" value="Genomic_DNA"/>
</dbReference>
<protein>
    <submittedName>
        <fullName evidence="2">BLUF domain protein</fullName>
    </submittedName>
</protein>
<dbReference type="OrthoDB" id="557705at2"/>
<sequence length="136" mass="15845">MSDNLKQIVYISSAEHPFSDDELETMLGAIRQKNEAAGVTGMLLYKDGDFIQVIEGEEDILDPLFKSICQDNRHYGVVELMRKTIIERQFKDWSMGFHHLREDDPRLEGFIRFFDDNPEHEIDPGEALNLLLVFRE</sequence>
<dbReference type="GO" id="GO:0071949">
    <property type="term" value="F:FAD binding"/>
    <property type="evidence" value="ECO:0007669"/>
    <property type="project" value="InterPro"/>
</dbReference>
<dbReference type="PROSITE" id="PS50925">
    <property type="entry name" value="BLUF"/>
    <property type="match status" value="1"/>
</dbReference>
<evidence type="ECO:0000313" key="2">
    <source>
        <dbReference type="EMBL" id="KXF81733.1"/>
    </source>
</evidence>
<reference evidence="2 3" key="1">
    <citation type="submission" date="2015-11" db="EMBL/GenBank/DDBJ databases">
        <title>Genomic Taxonomy of the Vibrionaceae.</title>
        <authorList>
            <person name="Gomez-Gil B."/>
            <person name="Enciso-Ibarra J."/>
        </authorList>
    </citation>
    <scope>NUCLEOTIDE SEQUENCE [LARGE SCALE GENOMIC DNA]</scope>
    <source>
        <strain evidence="2 3">CAIM 912</strain>
    </source>
</reference>
<dbReference type="InterPro" id="IPR036046">
    <property type="entry name" value="Acylphosphatase-like_dom_sf"/>
</dbReference>
<organism evidence="2 3">
    <name type="scientific">Enterovibrio coralii</name>
    <dbReference type="NCBI Taxonomy" id="294935"/>
    <lineage>
        <taxon>Bacteria</taxon>
        <taxon>Pseudomonadati</taxon>
        <taxon>Pseudomonadota</taxon>
        <taxon>Gammaproteobacteria</taxon>
        <taxon>Vibrionales</taxon>
        <taxon>Vibrionaceae</taxon>
        <taxon>Enterovibrio</taxon>
    </lineage>
</organism>
<name>A0A135I8F7_9GAMM</name>
<evidence type="ECO:0000259" key="1">
    <source>
        <dbReference type="PROSITE" id="PS50925"/>
    </source>
</evidence>
<dbReference type="Proteomes" id="UP000070529">
    <property type="component" value="Unassembled WGS sequence"/>
</dbReference>
<feature type="domain" description="BLUF" evidence="1">
    <location>
        <begin position="5"/>
        <end position="96"/>
    </location>
</feature>
<dbReference type="SMART" id="SM01034">
    <property type="entry name" value="BLUF"/>
    <property type="match status" value="1"/>
</dbReference>
<dbReference type="Pfam" id="PF04940">
    <property type="entry name" value="BLUF"/>
    <property type="match status" value="1"/>
</dbReference>
<accession>A0A135I8F7</accession>
<comment type="caution">
    <text evidence="2">The sequence shown here is derived from an EMBL/GenBank/DDBJ whole genome shotgun (WGS) entry which is preliminary data.</text>
</comment>